<dbReference type="FunFam" id="2.40.10.10:FF:000038">
    <property type="entry name" value="Serine protease"/>
    <property type="match status" value="1"/>
</dbReference>
<evidence type="ECO:0000259" key="7">
    <source>
        <dbReference type="PROSITE" id="PS50240"/>
    </source>
</evidence>
<name>A0A9N9TXJ0_PHYSR</name>
<evidence type="ECO:0000256" key="5">
    <source>
        <dbReference type="ARBA" id="ARBA00076468"/>
    </source>
</evidence>
<proteinExistence type="predicted"/>
<evidence type="ECO:0000256" key="2">
    <source>
        <dbReference type="ARBA" id="ARBA00022525"/>
    </source>
</evidence>
<accession>A0A9N9TXJ0</accession>
<dbReference type="CDD" id="cd00190">
    <property type="entry name" value="Tryp_SPc"/>
    <property type="match status" value="1"/>
</dbReference>
<dbReference type="PRINTS" id="PR00722">
    <property type="entry name" value="CHYMOTRYPSIN"/>
</dbReference>
<evidence type="ECO:0000256" key="3">
    <source>
        <dbReference type="ARBA" id="ARBA00023157"/>
    </source>
</evidence>
<dbReference type="Pfam" id="PF18322">
    <property type="entry name" value="CLIP_1"/>
    <property type="match status" value="1"/>
</dbReference>
<dbReference type="EMBL" id="OU900100">
    <property type="protein sequence ID" value="CAG9863828.1"/>
    <property type="molecule type" value="Genomic_DNA"/>
</dbReference>
<dbReference type="GO" id="GO:0006508">
    <property type="term" value="P:proteolysis"/>
    <property type="evidence" value="ECO:0007669"/>
    <property type="project" value="InterPro"/>
</dbReference>
<dbReference type="InterPro" id="IPR001254">
    <property type="entry name" value="Trypsin_dom"/>
</dbReference>
<dbReference type="GO" id="GO:0004252">
    <property type="term" value="F:serine-type endopeptidase activity"/>
    <property type="evidence" value="ECO:0007669"/>
    <property type="project" value="InterPro"/>
</dbReference>
<dbReference type="InterPro" id="IPR043504">
    <property type="entry name" value="Peptidase_S1_PA_chymotrypsin"/>
</dbReference>
<dbReference type="Pfam" id="PF00089">
    <property type="entry name" value="Trypsin"/>
    <property type="match status" value="1"/>
</dbReference>
<gene>
    <name evidence="8" type="ORF">PHYEVI_LOCUS10108</name>
</gene>
<dbReference type="InterPro" id="IPR001314">
    <property type="entry name" value="Peptidase_S1A"/>
</dbReference>
<feature type="chain" id="PRO_5040418969" description="Phenoloxidase-activating factor 2" evidence="6">
    <location>
        <begin position="16"/>
        <end position="402"/>
    </location>
</feature>
<dbReference type="PROSITE" id="PS50240">
    <property type="entry name" value="TRYPSIN_DOM"/>
    <property type="match status" value="1"/>
</dbReference>
<dbReference type="Gene3D" id="2.40.10.10">
    <property type="entry name" value="Trypsin-like serine proteases"/>
    <property type="match status" value="1"/>
</dbReference>
<dbReference type="SMART" id="SM00020">
    <property type="entry name" value="Tryp_SPc"/>
    <property type="match status" value="1"/>
</dbReference>
<dbReference type="PANTHER" id="PTHR24258:SF129">
    <property type="entry name" value="LP15124P-RELATED"/>
    <property type="match status" value="1"/>
</dbReference>
<keyword evidence="9" id="KW-1185">Reference proteome</keyword>
<evidence type="ECO:0000313" key="9">
    <source>
        <dbReference type="Proteomes" id="UP001153712"/>
    </source>
</evidence>
<organism evidence="8 9">
    <name type="scientific">Phyllotreta striolata</name>
    <name type="common">Striped flea beetle</name>
    <name type="synonym">Crioceris striolata</name>
    <dbReference type="NCBI Taxonomy" id="444603"/>
    <lineage>
        <taxon>Eukaryota</taxon>
        <taxon>Metazoa</taxon>
        <taxon>Ecdysozoa</taxon>
        <taxon>Arthropoda</taxon>
        <taxon>Hexapoda</taxon>
        <taxon>Insecta</taxon>
        <taxon>Pterygota</taxon>
        <taxon>Neoptera</taxon>
        <taxon>Endopterygota</taxon>
        <taxon>Coleoptera</taxon>
        <taxon>Polyphaga</taxon>
        <taxon>Cucujiformia</taxon>
        <taxon>Chrysomeloidea</taxon>
        <taxon>Chrysomelidae</taxon>
        <taxon>Galerucinae</taxon>
        <taxon>Alticini</taxon>
        <taxon>Phyllotreta</taxon>
    </lineage>
</organism>
<sequence length="402" mass="45143">MKIILLIFFATRCFSTELMDEIDQILLEFEAQRQNNKPVNTESEFANNNENVVDNNNLFNVPKNTECTDECVPFYQCNENGSIITTGENLIDIRSNDGPCGNAFLSCCKLEFVTNQRFSPNKPASSSCGHRRPDGIGLRITGTQNEAQFAEFPWMVSIIKSGWSPVSNPRPACGGSLIHPRAVVTAAHCVINRSQRWKVRAGEWDINRTIEPIPYQEVDVHTVVIHNAYYPGALFNDIALLYLVSPIKLVENTGTICLPPQDYRHKKNRCYSTGWGKDKFGKQGKYHDILKKIDLPVVTNTHCQSSLRKTRLGRLFQLHSSFMCAGGEKDKDACNGDGGGPLACPIDGKENRYYQAGIISWGVGCGEENVPGVYTDVAKFRYWIDDTMRRFNLDTTSYTVDD</sequence>
<keyword evidence="3" id="KW-1015">Disulfide bond</keyword>
<evidence type="ECO:0000256" key="4">
    <source>
        <dbReference type="ARBA" id="ARBA00068096"/>
    </source>
</evidence>
<dbReference type="PROSITE" id="PS00134">
    <property type="entry name" value="TRYPSIN_HIS"/>
    <property type="match status" value="1"/>
</dbReference>
<dbReference type="GO" id="GO:0005576">
    <property type="term" value="C:extracellular region"/>
    <property type="evidence" value="ECO:0007669"/>
    <property type="project" value="UniProtKB-SubCell"/>
</dbReference>
<keyword evidence="6" id="KW-0732">Signal</keyword>
<dbReference type="AlphaFoldDB" id="A0A9N9TXJ0"/>
<dbReference type="InterPro" id="IPR009003">
    <property type="entry name" value="Peptidase_S1_PA"/>
</dbReference>
<dbReference type="SUPFAM" id="SSF50494">
    <property type="entry name" value="Trypsin-like serine proteases"/>
    <property type="match status" value="1"/>
</dbReference>
<feature type="domain" description="Peptidase S1" evidence="7">
    <location>
        <begin position="140"/>
        <end position="389"/>
    </location>
</feature>
<comment type="subcellular location">
    <subcellularLocation>
        <location evidence="1">Secreted</location>
    </subcellularLocation>
</comment>
<dbReference type="InterPro" id="IPR041515">
    <property type="entry name" value="PPAF-2-like_Clip"/>
</dbReference>
<dbReference type="OrthoDB" id="6261922at2759"/>
<keyword evidence="2" id="KW-0964">Secreted</keyword>
<dbReference type="InterPro" id="IPR018114">
    <property type="entry name" value="TRYPSIN_HIS"/>
</dbReference>
<feature type="signal peptide" evidence="6">
    <location>
        <begin position="1"/>
        <end position="15"/>
    </location>
</feature>
<dbReference type="PANTHER" id="PTHR24258">
    <property type="entry name" value="SERINE PROTEASE-RELATED"/>
    <property type="match status" value="1"/>
</dbReference>
<evidence type="ECO:0000256" key="1">
    <source>
        <dbReference type="ARBA" id="ARBA00004613"/>
    </source>
</evidence>
<reference evidence="8" key="1">
    <citation type="submission" date="2022-01" db="EMBL/GenBank/DDBJ databases">
        <authorList>
            <person name="King R."/>
        </authorList>
    </citation>
    <scope>NUCLEOTIDE SEQUENCE</scope>
</reference>
<evidence type="ECO:0000313" key="8">
    <source>
        <dbReference type="EMBL" id="CAG9863828.1"/>
    </source>
</evidence>
<protein>
    <recommendedName>
        <fullName evidence="4">Phenoloxidase-activating factor 2</fullName>
    </recommendedName>
    <alternativeName>
        <fullName evidence="5">Prophenoloxidase-activating factor II</fullName>
    </alternativeName>
</protein>
<dbReference type="Proteomes" id="UP001153712">
    <property type="component" value="Chromosome 7"/>
</dbReference>
<evidence type="ECO:0000256" key="6">
    <source>
        <dbReference type="SAM" id="SignalP"/>
    </source>
</evidence>